<organism evidence="1 2">
    <name type="scientific">Rhizobium mesoamericanum STM3625</name>
    <dbReference type="NCBI Taxonomy" id="1211777"/>
    <lineage>
        <taxon>Bacteria</taxon>
        <taxon>Pseudomonadati</taxon>
        <taxon>Pseudomonadota</taxon>
        <taxon>Alphaproteobacteria</taxon>
        <taxon>Hyphomicrobiales</taxon>
        <taxon>Rhizobiaceae</taxon>
        <taxon>Rhizobium/Agrobacterium group</taxon>
        <taxon>Rhizobium</taxon>
    </lineage>
</organism>
<dbReference type="HOGENOM" id="CLU_2828277_0_0_5"/>
<evidence type="ECO:0000313" key="2">
    <source>
        <dbReference type="Proteomes" id="UP000009319"/>
    </source>
</evidence>
<proteinExistence type="predicted"/>
<sequence length="66" mass="6994">MSKHSFRYQVRKADHGLYSVVDIVTGVPADVGATSIQLTQSEAEGLLAWLRVQAGGAPEVACIASH</sequence>
<comment type="caution">
    <text evidence="1">The sequence shown here is derived from an EMBL/GenBank/DDBJ whole genome shotgun (WGS) entry which is preliminary data.</text>
</comment>
<keyword evidence="2" id="KW-1185">Reference proteome</keyword>
<dbReference type="RefSeq" id="WP_007534608.1">
    <property type="nucleotide sequence ID" value="NZ_HF536772.1"/>
</dbReference>
<evidence type="ECO:0000313" key="1">
    <source>
        <dbReference type="EMBL" id="CCM76890.1"/>
    </source>
</evidence>
<dbReference type="Proteomes" id="UP000009319">
    <property type="component" value="Unassembled WGS sequence"/>
</dbReference>
<gene>
    <name evidence="1" type="ORF">BN77_3930</name>
</gene>
<reference evidence="1 2" key="1">
    <citation type="journal article" date="2013" name="Genome Announc.">
        <title>Draft Genome Sequence of Rhizobium mesoamericanum STM3625, a Nitrogen-Fixing Symbiont of Mimosa pudica Isolated in French Guiana (South America).</title>
        <authorList>
            <person name="Moulin L."/>
            <person name="Mornico D."/>
            <person name="Melkonian R."/>
            <person name="Klonowska A."/>
        </authorList>
    </citation>
    <scope>NUCLEOTIDE SEQUENCE [LARGE SCALE GENOMIC DNA]</scope>
    <source>
        <strain evidence="1 2">STM3625</strain>
    </source>
</reference>
<dbReference type="EMBL" id="CANI01000027">
    <property type="protein sequence ID" value="CCM76890.1"/>
    <property type="molecule type" value="Genomic_DNA"/>
</dbReference>
<name>K0PYQ4_9HYPH</name>
<protein>
    <submittedName>
        <fullName evidence="1">Uncharacterized protein</fullName>
    </submittedName>
</protein>
<dbReference type="AlphaFoldDB" id="K0PYQ4"/>
<accession>K0PYQ4</accession>